<proteinExistence type="predicted"/>
<protein>
    <submittedName>
        <fullName evidence="3">Uncharacterized protein DUF397</fullName>
    </submittedName>
</protein>
<sequence>MTLSKPPVGWRKSSRSNQETSCVEVGRVDGGAAVRDTKNRAAGHFTTTTPQWSAFVAAIKAGRFDG</sequence>
<gene>
    <name evidence="3" type="ORF">ATL45_2651</name>
    <name evidence="4" type="ORF">SAMN05421805_103267</name>
</gene>
<dbReference type="Proteomes" id="UP000199398">
    <property type="component" value="Unassembled WGS sequence"/>
</dbReference>
<organism evidence="4 5">
    <name type="scientific">Saccharopolyspora antimicrobica</name>
    <dbReference type="NCBI Taxonomy" id="455193"/>
    <lineage>
        <taxon>Bacteria</taxon>
        <taxon>Bacillati</taxon>
        <taxon>Actinomycetota</taxon>
        <taxon>Actinomycetes</taxon>
        <taxon>Pseudonocardiales</taxon>
        <taxon>Pseudonocardiaceae</taxon>
        <taxon>Saccharopolyspora</taxon>
    </lineage>
</organism>
<evidence type="ECO:0000256" key="1">
    <source>
        <dbReference type="SAM" id="MobiDB-lite"/>
    </source>
</evidence>
<evidence type="ECO:0000313" key="5">
    <source>
        <dbReference type="Proteomes" id="UP000199398"/>
    </source>
</evidence>
<dbReference type="STRING" id="455193.SAMN05421805_103267"/>
<evidence type="ECO:0000313" key="6">
    <source>
        <dbReference type="Proteomes" id="UP000270697"/>
    </source>
</evidence>
<reference evidence="3 6" key="2">
    <citation type="submission" date="2018-10" db="EMBL/GenBank/DDBJ databases">
        <title>Sequencing the genomes of 1000 actinobacteria strains.</title>
        <authorList>
            <person name="Klenk H.-P."/>
        </authorList>
    </citation>
    <scope>NUCLEOTIDE SEQUENCE [LARGE SCALE GENOMIC DNA]</scope>
    <source>
        <strain evidence="3 6">DSM 45119</strain>
    </source>
</reference>
<evidence type="ECO:0000313" key="4">
    <source>
        <dbReference type="EMBL" id="SFN21377.1"/>
    </source>
</evidence>
<dbReference type="Pfam" id="PF04149">
    <property type="entry name" value="DUF397"/>
    <property type="match status" value="1"/>
</dbReference>
<dbReference type="AlphaFoldDB" id="A0A1I4X672"/>
<accession>A0A1I4X672</accession>
<feature type="domain" description="DUF397" evidence="2">
    <location>
        <begin position="9"/>
        <end position="60"/>
    </location>
</feature>
<dbReference type="InterPro" id="IPR007278">
    <property type="entry name" value="DUF397"/>
</dbReference>
<feature type="region of interest" description="Disordered" evidence="1">
    <location>
        <begin position="1"/>
        <end position="22"/>
    </location>
</feature>
<dbReference type="OrthoDB" id="4557871at2"/>
<evidence type="ECO:0000259" key="2">
    <source>
        <dbReference type="Pfam" id="PF04149"/>
    </source>
</evidence>
<evidence type="ECO:0000313" key="3">
    <source>
        <dbReference type="EMBL" id="RKT84340.1"/>
    </source>
</evidence>
<name>A0A1I4X672_9PSEU</name>
<keyword evidence="6" id="KW-1185">Reference proteome</keyword>
<dbReference type="RefSeq" id="WP_093150561.1">
    <property type="nucleotide sequence ID" value="NZ_FOUP01000003.1"/>
</dbReference>
<dbReference type="EMBL" id="FOUP01000003">
    <property type="protein sequence ID" value="SFN21377.1"/>
    <property type="molecule type" value="Genomic_DNA"/>
</dbReference>
<dbReference type="EMBL" id="RBXX01000002">
    <property type="protein sequence ID" value="RKT84340.1"/>
    <property type="molecule type" value="Genomic_DNA"/>
</dbReference>
<dbReference type="Proteomes" id="UP000270697">
    <property type="component" value="Unassembled WGS sequence"/>
</dbReference>
<reference evidence="4 5" key="1">
    <citation type="submission" date="2016-10" db="EMBL/GenBank/DDBJ databases">
        <authorList>
            <person name="de Groot N.N."/>
        </authorList>
    </citation>
    <scope>NUCLEOTIDE SEQUENCE [LARGE SCALE GENOMIC DNA]</scope>
    <source>
        <strain evidence="4 5">CPCC 201259</strain>
    </source>
</reference>